<evidence type="ECO:0000313" key="2">
    <source>
        <dbReference type="EMBL" id="GMT21624.1"/>
    </source>
</evidence>
<feature type="domain" description="Metaxin glutathione S-transferase" evidence="1">
    <location>
        <begin position="2"/>
        <end position="66"/>
    </location>
</feature>
<dbReference type="PANTHER" id="PTHR12289">
    <property type="entry name" value="METAXIN RELATED"/>
    <property type="match status" value="1"/>
</dbReference>
<dbReference type="InterPro" id="IPR036282">
    <property type="entry name" value="Glutathione-S-Trfase_C_sf"/>
</dbReference>
<keyword evidence="3" id="KW-1185">Reference proteome</keyword>
<dbReference type="PANTHER" id="PTHR12289:SF32">
    <property type="entry name" value="GST_C_6 DOMAIN-CONTAINING PROTEIN"/>
    <property type="match status" value="1"/>
</dbReference>
<dbReference type="GO" id="GO:0005737">
    <property type="term" value="C:cytoplasm"/>
    <property type="evidence" value="ECO:0007669"/>
    <property type="project" value="TreeGrafter"/>
</dbReference>
<gene>
    <name evidence="2" type="ORF">PFISCL1PPCAC_12921</name>
</gene>
<evidence type="ECO:0000313" key="3">
    <source>
        <dbReference type="Proteomes" id="UP001432322"/>
    </source>
</evidence>
<comment type="caution">
    <text evidence="2">The sequence shown here is derived from an EMBL/GenBank/DDBJ whole genome shotgun (WGS) entry which is preliminary data.</text>
</comment>
<name>A0AAV5VV41_9BILA</name>
<dbReference type="InterPro" id="IPR033468">
    <property type="entry name" value="Metaxin_GST"/>
</dbReference>
<reference evidence="2" key="1">
    <citation type="submission" date="2023-10" db="EMBL/GenBank/DDBJ databases">
        <title>Genome assembly of Pristionchus species.</title>
        <authorList>
            <person name="Yoshida K."/>
            <person name="Sommer R.J."/>
        </authorList>
    </citation>
    <scope>NUCLEOTIDE SEQUENCE</scope>
    <source>
        <strain evidence="2">RS5133</strain>
    </source>
</reference>
<accession>A0AAV5VV41</accession>
<protein>
    <recommendedName>
        <fullName evidence="1">Metaxin glutathione S-transferase domain-containing protein</fullName>
    </recommendedName>
</protein>
<dbReference type="Gene3D" id="1.20.1050.10">
    <property type="match status" value="1"/>
</dbReference>
<dbReference type="AlphaFoldDB" id="A0AAV5VV41"/>
<dbReference type="Pfam" id="PF17171">
    <property type="entry name" value="GST_C_6"/>
    <property type="match status" value="1"/>
</dbReference>
<organism evidence="2 3">
    <name type="scientific">Pristionchus fissidentatus</name>
    <dbReference type="NCBI Taxonomy" id="1538716"/>
    <lineage>
        <taxon>Eukaryota</taxon>
        <taxon>Metazoa</taxon>
        <taxon>Ecdysozoa</taxon>
        <taxon>Nematoda</taxon>
        <taxon>Chromadorea</taxon>
        <taxon>Rhabditida</taxon>
        <taxon>Rhabditina</taxon>
        <taxon>Diplogasteromorpha</taxon>
        <taxon>Diplogasteroidea</taxon>
        <taxon>Neodiplogasteridae</taxon>
        <taxon>Pristionchus</taxon>
    </lineage>
</organism>
<proteinExistence type="predicted"/>
<dbReference type="InterPro" id="IPR050931">
    <property type="entry name" value="Mito_Protein_Transport_Metaxin"/>
</dbReference>
<dbReference type="EMBL" id="BTSY01000004">
    <property type="protein sequence ID" value="GMT21624.1"/>
    <property type="molecule type" value="Genomic_DNA"/>
</dbReference>
<dbReference type="SUPFAM" id="SSF47616">
    <property type="entry name" value="GST C-terminal domain-like"/>
    <property type="match status" value="1"/>
</dbReference>
<sequence length="81" mass="9263">FRNDLTQLQTILGKKKFLVADEPTAVDCTAMGLFGSAYYAIPSSRYYVHDLIDSAEFASLKEYLERNKDRLFGDKFCNDLI</sequence>
<evidence type="ECO:0000259" key="1">
    <source>
        <dbReference type="Pfam" id="PF17171"/>
    </source>
</evidence>
<dbReference type="Proteomes" id="UP001432322">
    <property type="component" value="Unassembled WGS sequence"/>
</dbReference>
<feature type="non-terminal residue" evidence="2">
    <location>
        <position position="1"/>
    </location>
</feature>